<proteinExistence type="predicted"/>
<reference evidence="1" key="1">
    <citation type="journal article" date="2021" name="PeerJ">
        <title>Extensive microbial diversity within the chicken gut microbiome revealed by metagenomics and culture.</title>
        <authorList>
            <person name="Gilroy R."/>
            <person name="Ravi A."/>
            <person name="Getino M."/>
            <person name="Pursley I."/>
            <person name="Horton D.L."/>
            <person name="Alikhan N.F."/>
            <person name="Baker D."/>
            <person name="Gharbi K."/>
            <person name="Hall N."/>
            <person name="Watson M."/>
            <person name="Adriaenssens E.M."/>
            <person name="Foster-Nyarko E."/>
            <person name="Jarju S."/>
            <person name="Secka A."/>
            <person name="Antonio M."/>
            <person name="Oren A."/>
            <person name="Chaudhuri R.R."/>
            <person name="La Ragione R."/>
            <person name="Hildebrand F."/>
            <person name="Pallen M.J."/>
        </authorList>
    </citation>
    <scope>NUCLEOTIDE SEQUENCE</scope>
    <source>
        <strain evidence="1">ChiBcec18-1249</strain>
    </source>
</reference>
<organism evidence="1 2">
    <name type="scientific">Candidatus Oscillibacter excrementigallinarum</name>
    <dbReference type="NCBI Taxonomy" id="2838716"/>
    <lineage>
        <taxon>Bacteria</taxon>
        <taxon>Bacillati</taxon>
        <taxon>Bacillota</taxon>
        <taxon>Clostridia</taxon>
        <taxon>Eubacteriales</taxon>
        <taxon>Oscillospiraceae</taxon>
        <taxon>Oscillibacter</taxon>
    </lineage>
</organism>
<dbReference type="GO" id="GO:0003677">
    <property type="term" value="F:DNA binding"/>
    <property type="evidence" value="ECO:0007669"/>
    <property type="project" value="UniProtKB-KW"/>
</dbReference>
<keyword evidence="1" id="KW-0238">DNA-binding</keyword>
<reference evidence="1" key="2">
    <citation type="submission" date="2021-04" db="EMBL/GenBank/DDBJ databases">
        <authorList>
            <person name="Gilroy R."/>
        </authorList>
    </citation>
    <scope>NUCLEOTIDE SEQUENCE</scope>
    <source>
        <strain evidence="1">ChiBcec18-1249</strain>
    </source>
</reference>
<evidence type="ECO:0000313" key="2">
    <source>
        <dbReference type="Proteomes" id="UP000823824"/>
    </source>
</evidence>
<dbReference type="AlphaFoldDB" id="A0A9D2LIC8"/>
<dbReference type="Proteomes" id="UP000823824">
    <property type="component" value="Unassembled WGS sequence"/>
</dbReference>
<gene>
    <name evidence="1" type="ORF">H9787_03785</name>
</gene>
<dbReference type="EMBL" id="DWZJ01000029">
    <property type="protein sequence ID" value="HJB12811.1"/>
    <property type="molecule type" value="Genomic_DNA"/>
</dbReference>
<protein>
    <submittedName>
        <fullName evidence="1">DNA-binding protein</fullName>
    </submittedName>
</protein>
<comment type="caution">
    <text evidence="1">The sequence shown here is derived from an EMBL/GenBank/DDBJ whole genome shotgun (WGS) entry which is preliminary data.</text>
</comment>
<name>A0A9D2LIC8_9FIRM</name>
<evidence type="ECO:0000313" key="1">
    <source>
        <dbReference type="EMBL" id="HJB12811.1"/>
    </source>
</evidence>
<sequence>MDYVTPKDKAAEWGLTQRRVEILCGNGRIPGAYRLGRVWAIPKDAQKPLDGRTRQAKEVFKGDR</sequence>
<accession>A0A9D2LIC8</accession>